<dbReference type="Proteomes" id="UP000253141">
    <property type="component" value="Unassembled WGS sequence"/>
</dbReference>
<feature type="compositionally biased region" description="Polar residues" evidence="4">
    <location>
        <begin position="1375"/>
        <end position="1387"/>
    </location>
</feature>
<accession>A0A369IA08</accession>
<reference evidence="8 9" key="1">
    <citation type="submission" date="2018-07" db="EMBL/GenBank/DDBJ databases">
        <title>Genome analysis of Runella aurantiaca.</title>
        <authorList>
            <person name="Yang X."/>
        </authorList>
    </citation>
    <scope>NUCLEOTIDE SEQUENCE [LARGE SCALE GENOMIC DNA]</scope>
    <source>
        <strain evidence="8 9">YX9</strain>
    </source>
</reference>
<dbReference type="InterPro" id="IPR044023">
    <property type="entry name" value="Ig_7"/>
</dbReference>
<feature type="domain" description="Ig-like" evidence="7">
    <location>
        <begin position="1507"/>
        <end position="1592"/>
    </location>
</feature>
<evidence type="ECO:0000259" key="6">
    <source>
        <dbReference type="Pfam" id="PF17210"/>
    </source>
</evidence>
<protein>
    <submittedName>
        <fullName evidence="8">DUF11 domain-containing protein</fullName>
    </submittedName>
</protein>
<dbReference type="NCBIfam" id="TIGR01451">
    <property type="entry name" value="B_ant_repeat"/>
    <property type="match status" value="1"/>
</dbReference>
<feature type="region of interest" description="Disordered" evidence="4">
    <location>
        <begin position="1697"/>
        <end position="1721"/>
    </location>
</feature>
<dbReference type="SUPFAM" id="SSF117074">
    <property type="entry name" value="Hypothetical protein PA1324"/>
    <property type="match status" value="3"/>
</dbReference>
<dbReference type="PANTHER" id="PTHR23303:SF15">
    <property type="entry name" value="COLOSSIN-A"/>
    <property type="match status" value="1"/>
</dbReference>
<dbReference type="InterPro" id="IPR033764">
    <property type="entry name" value="Sdr_B"/>
</dbReference>
<comment type="caution">
    <text evidence="8">The sequence shown here is derived from an EMBL/GenBank/DDBJ whole genome shotgun (WGS) entry which is preliminary data.</text>
</comment>
<keyword evidence="9" id="KW-1185">Reference proteome</keyword>
<dbReference type="InterPro" id="IPR047589">
    <property type="entry name" value="DUF11_rpt"/>
</dbReference>
<keyword evidence="2" id="KW-0964">Secreted</keyword>
<organism evidence="8 9">
    <name type="scientific">Runella aurantiaca</name>
    <dbReference type="NCBI Taxonomy" id="2282308"/>
    <lineage>
        <taxon>Bacteria</taxon>
        <taxon>Pseudomonadati</taxon>
        <taxon>Bacteroidota</taxon>
        <taxon>Cytophagia</taxon>
        <taxon>Cytophagales</taxon>
        <taxon>Spirosomataceae</taxon>
        <taxon>Runella</taxon>
    </lineage>
</organism>
<name>A0A369IA08_9BACT</name>
<dbReference type="Pfam" id="PF17210">
    <property type="entry name" value="SdrD_B"/>
    <property type="match status" value="2"/>
</dbReference>
<evidence type="ECO:0000313" key="9">
    <source>
        <dbReference type="Proteomes" id="UP000253141"/>
    </source>
</evidence>
<feature type="region of interest" description="Disordered" evidence="4">
    <location>
        <begin position="1375"/>
        <end position="1395"/>
    </location>
</feature>
<proteinExistence type="predicted"/>
<feature type="domain" description="SD-repeat containing protein B" evidence="6">
    <location>
        <begin position="764"/>
        <end position="815"/>
    </location>
</feature>
<comment type="subcellular location">
    <subcellularLocation>
        <location evidence="1">Secreted</location>
    </subcellularLocation>
</comment>
<evidence type="ECO:0000256" key="3">
    <source>
        <dbReference type="ARBA" id="ARBA00022729"/>
    </source>
</evidence>
<dbReference type="InterPro" id="IPR051417">
    <property type="entry name" value="SDr/BOS_complex"/>
</dbReference>
<evidence type="ECO:0000313" key="8">
    <source>
        <dbReference type="EMBL" id="RDB05095.1"/>
    </source>
</evidence>
<dbReference type="EMBL" id="QPIW01000011">
    <property type="protein sequence ID" value="RDB05095.1"/>
    <property type="molecule type" value="Genomic_DNA"/>
</dbReference>
<keyword evidence="3" id="KW-0732">Signal</keyword>
<evidence type="ECO:0000256" key="1">
    <source>
        <dbReference type="ARBA" id="ARBA00004613"/>
    </source>
</evidence>
<dbReference type="Gene3D" id="2.60.40.1170">
    <property type="entry name" value="Mu homology domain, subdomain B"/>
    <property type="match status" value="1"/>
</dbReference>
<evidence type="ECO:0000256" key="2">
    <source>
        <dbReference type="ARBA" id="ARBA00022525"/>
    </source>
</evidence>
<dbReference type="Pfam" id="PF19081">
    <property type="entry name" value="Ig_7"/>
    <property type="match status" value="1"/>
</dbReference>
<dbReference type="InterPro" id="IPR001434">
    <property type="entry name" value="OmcB-like_DUF11"/>
</dbReference>
<gene>
    <name evidence="8" type="ORF">DVG78_14525</name>
</gene>
<dbReference type="PANTHER" id="PTHR23303">
    <property type="entry name" value="CARBOXYPEPTIDASE REGULATORY REGION-CONTAINING"/>
    <property type="match status" value="1"/>
</dbReference>
<dbReference type="GO" id="GO:0005576">
    <property type="term" value="C:extracellular region"/>
    <property type="evidence" value="ECO:0007669"/>
    <property type="project" value="UniProtKB-SubCell"/>
</dbReference>
<dbReference type="Pfam" id="PF01345">
    <property type="entry name" value="DUF11"/>
    <property type="match status" value="1"/>
</dbReference>
<evidence type="ECO:0000259" key="7">
    <source>
        <dbReference type="Pfam" id="PF19081"/>
    </source>
</evidence>
<feature type="domain" description="DUF11" evidence="5">
    <location>
        <begin position="1599"/>
        <end position="1715"/>
    </location>
</feature>
<dbReference type="Gene3D" id="2.60.40.10">
    <property type="entry name" value="Immunoglobulins"/>
    <property type="match status" value="3"/>
</dbReference>
<dbReference type="InterPro" id="IPR013783">
    <property type="entry name" value="Ig-like_fold"/>
</dbReference>
<feature type="domain" description="SD-repeat containing protein B" evidence="6">
    <location>
        <begin position="1299"/>
        <end position="1420"/>
    </location>
</feature>
<evidence type="ECO:0000256" key="4">
    <source>
        <dbReference type="SAM" id="MobiDB-lite"/>
    </source>
</evidence>
<sequence length="1820" mass="191432">MDSNNYNNFSAKMLLSRLPSKPLLTKISILLLLCCAGTTAYSQCTISISKVIVSGCYLVGSQSKATVSVEVAWTNAPTGGTITVTLGAQTRTITPGLITVTYPQVAGNSSRTGDQTIVTPQVVAFEINADGSTNNTITARFNNTCTTSTTYNAPAACPITACSGNNIGGVVFKDFNDNGVKETGESAGIASVLVKGIACDGTVYTGTTDGYGYYSLPVPANKYPVRVEFGNVPSVYKLGINGTNSRTSVQFVSAPACNVNLGLINPIDYCTDNNLRIFVPCFAYGDPLLTSGATSANLSGNADALASIPYGITAGVSTTNALFFDEKGIAKASQIGTIWGLAYNKYTKRLFQSAVLKRHAGLGPQGLGGLYVTNYTNAATPTTTSFLNVTTDLGVSVGTIANNSGSGGRGLQADKTLPSRDNDAFSKIGKVGLGDLDISDDGNKLWFVNMFDKKLYSVDITQYNQDGITKPTSANVNSFTIPATCTGGEYRPWALKAYNGKVYVGGICDAQSSGNKSNLRASVYELNGNTFTQIFDFPLTYPKGYPAAANTDITGWFPWTDTFNDLLDGSEILRHPVPMFTDIEFDIDGSMVLGFGDRTGWQGGDRNYRPDGTSTTLYETNSQAGDILRAFNANGTFVLENNAKAGPNIGYGAGNQQGPGFGEFYNDNWVQENGNVLYHAEEMIGSLALKPGSGEVVATAIDPQDRHPYAGGVRYMNNTTGLVNGFYTVYITRGPDGSPNPGTFAKATGLGDIELSCGNLEIIEIGNRVWLDTNKDGIQDACEKGLKDVNITLYKGTAKIATTKTDANGEYFFNRKSKLIGGIWSGTGADTTVLPNSSYSLVFGTGGQITNSNDTLKVSGIGKFLLTQKDVAANTANDLNDSDAAKTNFATEGGSYPIISVTTEAIASTNHTYDAGFYCIDPYNYKATVTQATCTGISANSDAKIELTDVKCADKYAFSKNSGGTFSGAAYASATALTGTTITLNNLANPATAQGDTFYVRLYNGLCCFKDTLIILPYKDCSCVKPIVSTTPKDQVTCQGETVVNYTASTTPSTGLTLKWYGPLNDTTGSLGTEISGATSATYTPTASFTGKKYFAVVAIGAAPSCADTAFVSLNINLRPVANVTAKKQSICIGTMPTAYIATPNTGVIYKWYGVLSDTTSSIGAAIDDATSANFTPTGVAITTVGTKYYAVVITDSQTSCKDTAFVQLTVSAKPIAGADIIGSNAICNTIASVDLPNAANGETWTQLGSNPKNVAIDPASGIVTGMDAIGIYQFILTNSATGCADTVAVETKNCLKGSIGDFIWKDLNDNGLQDANEPSVKGVIVQLLNGDTNALLATDTTDTNGLYGFSDLGSGNYKVKIVLNSLPDTCQISSKKDITSNGGNDTNDSDFDPTTAESPIININTLGTDIVKDNPTVDAALIIPCVKPVWTLTSTPICSPSTAVYSVSFSIANKNGSLKVNAGTLSGTNPYTVTGIPNGTNLIVTDSLRANCVFDTTFIAPDCSCPQINLLTPNATACIGDTLPTLKIVLIGTNLDGVTANWYASATGGTALATGLSFKPTGIISATDTFYVALTGAPECINQPRSAVIVTAQNCDVDLALKKLISTKIAHIGDTLTYTIKVWNEFTNNATGVEVTDSIATTVQFLNATFNTSRGSATISDNVIKWTIGNIAANGDTVTLTYKVKAVQEGVHFNTAEISKTNEKDKDSSPNNAQEGEDDTDRQCFTVPIKLCVGEKVQASVPAKYTGVEWFKTGTTEPVASGNEVLLSETGTYTFKAINNTCPAEGCCPVIIEPGDHCCPEELCVPFTIKQTKKAGKNL</sequence>
<evidence type="ECO:0000259" key="5">
    <source>
        <dbReference type="Pfam" id="PF01345"/>
    </source>
</evidence>
<dbReference type="Gene3D" id="2.60.40.2700">
    <property type="match status" value="1"/>
</dbReference>